<evidence type="ECO:0000256" key="10">
    <source>
        <dbReference type="ARBA" id="ARBA00032474"/>
    </source>
</evidence>
<dbReference type="GO" id="GO:0030366">
    <property type="term" value="F:molybdopterin synthase activity"/>
    <property type="evidence" value="ECO:0007669"/>
    <property type="project" value="UniProtKB-EC"/>
</dbReference>
<evidence type="ECO:0000256" key="2">
    <source>
        <dbReference type="ARBA" id="ARBA00011950"/>
    </source>
</evidence>
<proteinExistence type="inferred from homology"/>
<keyword evidence="5" id="KW-0501">Molybdenum cofactor biosynthesis</keyword>
<dbReference type="SUPFAM" id="SSF54690">
    <property type="entry name" value="Molybdopterin synthase subunit MoaE"/>
    <property type="match status" value="1"/>
</dbReference>
<name>A0A1F7R9I7_9BACT</name>
<evidence type="ECO:0000256" key="6">
    <source>
        <dbReference type="ARBA" id="ARBA00026066"/>
    </source>
</evidence>
<evidence type="ECO:0000256" key="4">
    <source>
        <dbReference type="ARBA" id="ARBA00022679"/>
    </source>
</evidence>
<dbReference type="FunFam" id="3.90.1170.40:FF:000003">
    <property type="entry name" value="Molybdopterin converting factor subunit 2"/>
    <property type="match status" value="1"/>
</dbReference>
<dbReference type="PANTHER" id="PTHR23404">
    <property type="entry name" value="MOLYBDOPTERIN SYNTHASE RELATED"/>
    <property type="match status" value="1"/>
</dbReference>
<reference evidence="12 13" key="1">
    <citation type="journal article" date="2016" name="Nat. Commun.">
        <title>Thousands of microbial genomes shed light on interconnected biogeochemical processes in an aquifer system.</title>
        <authorList>
            <person name="Anantharaman K."/>
            <person name="Brown C.T."/>
            <person name="Hug L.A."/>
            <person name="Sharon I."/>
            <person name="Castelle C.J."/>
            <person name="Probst A.J."/>
            <person name="Thomas B.C."/>
            <person name="Singh A."/>
            <person name="Wilkins M.J."/>
            <person name="Karaoz U."/>
            <person name="Brodie E.L."/>
            <person name="Williams K.H."/>
            <person name="Hubbard S.S."/>
            <person name="Banfield J.F."/>
        </authorList>
    </citation>
    <scope>NUCLEOTIDE SEQUENCE [LARGE SCALE GENOMIC DNA]</scope>
</reference>
<dbReference type="Proteomes" id="UP000178526">
    <property type="component" value="Unassembled WGS sequence"/>
</dbReference>
<dbReference type="Gene3D" id="3.90.1170.40">
    <property type="entry name" value="Molybdopterin biosynthesis MoaE subunit"/>
    <property type="match status" value="1"/>
</dbReference>
<evidence type="ECO:0000256" key="8">
    <source>
        <dbReference type="ARBA" id="ARBA00030407"/>
    </source>
</evidence>
<dbReference type="CDD" id="cd00756">
    <property type="entry name" value="MoaE"/>
    <property type="match status" value="1"/>
</dbReference>
<dbReference type="Pfam" id="PF02391">
    <property type="entry name" value="MoaE"/>
    <property type="match status" value="1"/>
</dbReference>
<organism evidence="12 13">
    <name type="scientific">Candidatus Schekmanbacteria bacterium GWA2_38_11</name>
    <dbReference type="NCBI Taxonomy" id="1817876"/>
    <lineage>
        <taxon>Bacteria</taxon>
        <taxon>Candidatus Schekmaniibacteriota</taxon>
    </lineage>
</organism>
<comment type="catalytic activity">
    <reaction evidence="11">
        <text>2 [molybdopterin-synthase sulfur-carrier protein]-C-terminal-Gly-aminoethanethioate + cyclic pyranopterin phosphate + H2O = molybdopterin + 2 [molybdopterin-synthase sulfur-carrier protein]-C-terminal Gly-Gly + 2 H(+)</text>
        <dbReference type="Rhea" id="RHEA:26333"/>
        <dbReference type="Rhea" id="RHEA-COMP:12202"/>
        <dbReference type="Rhea" id="RHEA-COMP:19907"/>
        <dbReference type="ChEBI" id="CHEBI:15377"/>
        <dbReference type="ChEBI" id="CHEBI:15378"/>
        <dbReference type="ChEBI" id="CHEBI:58698"/>
        <dbReference type="ChEBI" id="CHEBI:59648"/>
        <dbReference type="ChEBI" id="CHEBI:90778"/>
        <dbReference type="ChEBI" id="CHEBI:232372"/>
        <dbReference type="EC" id="2.8.1.12"/>
    </reaction>
</comment>
<evidence type="ECO:0000256" key="3">
    <source>
        <dbReference type="ARBA" id="ARBA00013858"/>
    </source>
</evidence>
<dbReference type="AlphaFoldDB" id="A0A1F7R9I7"/>
<evidence type="ECO:0000256" key="11">
    <source>
        <dbReference type="ARBA" id="ARBA00049878"/>
    </source>
</evidence>
<comment type="similarity">
    <text evidence="1">Belongs to the MoaE family.</text>
</comment>
<comment type="caution">
    <text evidence="12">The sequence shown here is derived from an EMBL/GenBank/DDBJ whole genome shotgun (WGS) entry which is preliminary data.</text>
</comment>
<evidence type="ECO:0000313" key="13">
    <source>
        <dbReference type="Proteomes" id="UP000178526"/>
    </source>
</evidence>
<sequence length="138" mass="15644">MFKIIKGEIDLDKLIKYVSDPRAGAITTFLGVTREDSEGRKVLYLDYDAYQEMAEKKMEEIGDEIKGKWKICKIAIIHRVGRLKVGEGSVAIVVSTPHRKEGFQSCKYAIDRIKEIAPIWKKEVWKGGEEWKGGKGGN</sequence>
<dbReference type="EC" id="2.8.1.12" evidence="2"/>
<gene>
    <name evidence="12" type="ORF">A2042_06165</name>
</gene>
<dbReference type="InterPro" id="IPR003448">
    <property type="entry name" value="Mopterin_biosynth_MoaE"/>
</dbReference>
<dbReference type="GO" id="GO:0006777">
    <property type="term" value="P:Mo-molybdopterin cofactor biosynthetic process"/>
    <property type="evidence" value="ECO:0007669"/>
    <property type="project" value="UniProtKB-KW"/>
</dbReference>
<comment type="subunit">
    <text evidence="6">Heterotetramer of 2 MoaD subunits and 2 MoaE subunits. Also stable as homodimer. The enzyme changes between these two forms during catalysis.</text>
</comment>
<evidence type="ECO:0000313" key="12">
    <source>
        <dbReference type="EMBL" id="OGL38235.1"/>
    </source>
</evidence>
<evidence type="ECO:0000256" key="9">
    <source>
        <dbReference type="ARBA" id="ARBA00030781"/>
    </source>
</evidence>
<protein>
    <recommendedName>
        <fullName evidence="3">Molybdopterin synthase catalytic subunit</fullName>
        <ecNumber evidence="2">2.8.1.12</ecNumber>
    </recommendedName>
    <alternativeName>
        <fullName evidence="9">MPT synthase subunit 2</fullName>
    </alternativeName>
    <alternativeName>
        <fullName evidence="7">Molybdenum cofactor biosynthesis protein E</fullName>
    </alternativeName>
    <alternativeName>
        <fullName evidence="8">Molybdopterin-converting factor large subunit</fullName>
    </alternativeName>
    <alternativeName>
        <fullName evidence="10">Molybdopterin-converting factor subunit 2</fullName>
    </alternativeName>
</protein>
<evidence type="ECO:0000256" key="5">
    <source>
        <dbReference type="ARBA" id="ARBA00023150"/>
    </source>
</evidence>
<accession>A0A1F7R9I7</accession>
<evidence type="ECO:0000256" key="7">
    <source>
        <dbReference type="ARBA" id="ARBA00029745"/>
    </source>
</evidence>
<evidence type="ECO:0000256" key="1">
    <source>
        <dbReference type="ARBA" id="ARBA00005426"/>
    </source>
</evidence>
<dbReference type="InterPro" id="IPR036563">
    <property type="entry name" value="MoaE_sf"/>
</dbReference>
<dbReference type="EMBL" id="MGDB01000153">
    <property type="protein sequence ID" value="OGL38235.1"/>
    <property type="molecule type" value="Genomic_DNA"/>
</dbReference>
<keyword evidence="4" id="KW-0808">Transferase</keyword>